<dbReference type="Proteomes" id="UP000485058">
    <property type="component" value="Unassembled WGS sequence"/>
</dbReference>
<accession>A0A699YLX4</accession>
<protein>
    <submittedName>
        <fullName evidence="1">Uncharacterized protein</fullName>
    </submittedName>
</protein>
<dbReference type="AlphaFoldDB" id="A0A699YLX4"/>
<evidence type="ECO:0000313" key="2">
    <source>
        <dbReference type="Proteomes" id="UP000485058"/>
    </source>
</evidence>
<proteinExistence type="predicted"/>
<evidence type="ECO:0000313" key="1">
    <source>
        <dbReference type="EMBL" id="GFH07824.1"/>
    </source>
</evidence>
<keyword evidence="2" id="KW-1185">Reference proteome</keyword>
<sequence length="157" mass="17081">MTLQLIIVKATDRVPNDHFSSAFWCVCSNPHTSIVRGSLFFFCLGRTSRYAQWCGSARQRRMLSAAASSRSNGLRAVYLTRGSFGHGLGHSLECCPGSTAQAGTCQQRLTFAVTRHEVRDVTAALGIRYCAAGPGRRPSELCRPGQASRARLLTLTS</sequence>
<comment type="caution">
    <text evidence="1">The sequence shown here is derived from an EMBL/GenBank/DDBJ whole genome shotgun (WGS) entry which is preliminary data.</text>
</comment>
<name>A0A699YLX4_HAELA</name>
<organism evidence="1 2">
    <name type="scientific">Haematococcus lacustris</name>
    <name type="common">Green alga</name>
    <name type="synonym">Haematococcus pluvialis</name>
    <dbReference type="NCBI Taxonomy" id="44745"/>
    <lineage>
        <taxon>Eukaryota</taxon>
        <taxon>Viridiplantae</taxon>
        <taxon>Chlorophyta</taxon>
        <taxon>core chlorophytes</taxon>
        <taxon>Chlorophyceae</taxon>
        <taxon>CS clade</taxon>
        <taxon>Chlamydomonadales</taxon>
        <taxon>Haematococcaceae</taxon>
        <taxon>Haematococcus</taxon>
    </lineage>
</organism>
<reference evidence="1 2" key="1">
    <citation type="submission" date="2020-02" db="EMBL/GenBank/DDBJ databases">
        <title>Draft genome sequence of Haematococcus lacustris strain NIES-144.</title>
        <authorList>
            <person name="Morimoto D."/>
            <person name="Nakagawa S."/>
            <person name="Yoshida T."/>
            <person name="Sawayama S."/>
        </authorList>
    </citation>
    <scope>NUCLEOTIDE SEQUENCE [LARGE SCALE GENOMIC DNA]</scope>
    <source>
        <strain evidence="1 2">NIES-144</strain>
    </source>
</reference>
<gene>
    <name evidence="1" type="ORF">HaLaN_02684</name>
</gene>
<dbReference type="EMBL" id="BLLF01000118">
    <property type="protein sequence ID" value="GFH07824.1"/>
    <property type="molecule type" value="Genomic_DNA"/>
</dbReference>